<dbReference type="Gene3D" id="6.20.90.30">
    <property type="match status" value="1"/>
</dbReference>
<dbReference type="SUPFAM" id="SSF50353">
    <property type="entry name" value="Cytokine"/>
    <property type="match status" value="1"/>
</dbReference>
<evidence type="ECO:0000256" key="1">
    <source>
        <dbReference type="SAM" id="MobiDB-lite"/>
    </source>
</evidence>
<name>A0AAN9TA32_9HEMI</name>
<reference evidence="2 3" key="1">
    <citation type="submission" date="2024-03" db="EMBL/GenBank/DDBJ databases">
        <title>Adaptation during the transition from Ophiocordyceps entomopathogen to insect associate is accompanied by gene loss and intensified selection.</title>
        <authorList>
            <person name="Ward C.M."/>
            <person name="Onetto C.A."/>
            <person name="Borneman A.R."/>
        </authorList>
    </citation>
    <scope>NUCLEOTIDE SEQUENCE [LARGE SCALE GENOMIC DNA]</scope>
    <source>
        <strain evidence="2">AWRI1</strain>
        <tissue evidence="2">Single Adult Female</tissue>
    </source>
</reference>
<sequence>MVSVVTMAPMYSPQMEIEDMSDSSKRNARSANPSSIAAGTVDKIKILIHGRFLQILRNGTVDGTQDENSDDSEFKIFLSTIPKVYF</sequence>
<gene>
    <name evidence="2" type="ORF">V9T40_000837</name>
</gene>
<dbReference type="InterPro" id="IPR008996">
    <property type="entry name" value="IL1/FGF"/>
</dbReference>
<dbReference type="Proteomes" id="UP001367676">
    <property type="component" value="Unassembled WGS sequence"/>
</dbReference>
<dbReference type="EMBL" id="JBBCAQ010000034">
    <property type="protein sequence ID" value="KAK7580208.1"/>
    <property type="molecule type" value="Genomic_DNA"/>
</dbReference>
<accession>A0AAN9TA32</accession>
<dbReference type="AlphaFoldDB" id="A0AAN9TA32"/>
<protein>
    <submittedName>
        <fullName evidence="2">Uncharacterized protein</fullName>
    </submittedName>
</protein>
<keyword evidence="3" id="KW-1185">Reference proteome</keyword>
<organism evidence="2 3">
    <name type="scientific">Parthenolecanium corni</name>
    <dbReference type="NCBI Taxonomy" id="536013"/>
    <lineage>
        <taxon>Eukaryota</taxon>
        <taxon>Metazoa</taxon>
        <taxon>Ecdysozoa</taxon>
        <taxon>Arthropoda</taxon>
        <taxon>Hexapoda</taxon>
        <taxon>Insecta</taxon>
        <taxon>Pterygota</taxon>
        <taxon>Neoptera</taxon>
        <taxon>Paraneoptera</taxon>
        <taxon>Hemiptera</taxon>
        <taxon>Sternorrhyncha</taxon>
        <taxon>Coccoidea</taxon>
        <taxon>Coccidae</taxon>
        <taxon>Parthenolecanium</taxon>
    </lineage>
</organism>
<evidence type="ECO:0000313" key="3">
    <source>
        <dbReference type="Proteomes" id="UP001367676"/>
    </source>
</evidence>
<comment type="caution">
    <text evidence="2">The sequence shown here is derived from an EMBL/GenBank/DDBJ whole genome shotgun (WGS) entry which is preliminary data.</text>
</comment>
<evidence type="ECO:0000313" key="2">
    <source>
        <dbReference type="EMBL" id="KAK7580208.1"/>
    </source>
</evidence>
<proteinExistence type="predicted"/>
<feature type="region of interest" description="Disordered" evidence="1">
    <location>
        <begin position="15"/>
        <end position="34"/>
    </location>
</feature>